<evidence type="ECO:0000313" key="1">
    <source>
        <dbReference type="EMBL" id="RST86634.1"/>
    </source>
</evidence>
<evidence type="ECO:0008006" key="3">
    <source>
        <dbReference type="Google" id="ProtNLM"/>
    </source>
</evidence>
<organism evidence="1 2">
    <name type="scientific">Aquibium carbonis</name>
    <dbReference type="NCBI Taxonomy" id="2495581"/>
    <lineage>
        <taxon>Bacteria</taxon>
        <taxon>Pseudomonadati</taxon>
        <taxon>Pseudomonadota</taxon>
        <taxon>Alphaproteobacteria</taxon>
        <taxon>Hyphomicrobiales</taxon>
        <taxon>Phyllobacteriaceae</taxon>
        <taxon>Aquibium</taxon>
    </lineage>
</organism>
<evidence type="ECO:0000313" key="2">
    <source>
        <dbReference type="Proteomes" id="UP000278398"/>
    </source>
</evidence>
<protein>
    <recommendedName>
        <fullName evidence="3">HTH merR-type domain-containing protein</fullName>
    </recommendedName>
</protein>
<name>A0A3R9YTE1_9HYPH</name>
<gene>
    <name evidence="1" type="ORF">EJC49_10135</name>
</gene>
<reference evidence="1 2" key="1">
    <citation type="submission" date="2018-12" db="EMBL/GenBank/DDBJ databases">
        <title>Mesorhizobium carbonis sp. nov., isolated from coal mine water.</title>
        <authorList>
            <person name="Xin W."/>
            <person name="Xu Z."/>
            <person name="Xiang F."/>
            <person name="Zhang J."/>
            <person name="Xi L."/>
            <person name="Liu J."/>
        </authorList>
    </citation>
    <scope>NUCLEOTIDE SEQUENCE [LARGE SCALE GENOMIC DNA]</scope>
    <source>
        <strain evidence="1 2">B2.3</strain>
    </source>
</reference>
<dbReference type="OrthoDB" id="8824182at2"/>
<dbReference type="AlphaFoldDB" id="A0A3R9YTE1"/>
<proteinExistence type="predicted"/>
<dbReference type="EMBL" id="RWKW01000034">
    <property type="protein sequence ID" value="RST86634.1"/>
    <property type="molecule type" value="Genomic_DNA"/>
</dbReference>
<sequence>MRFVTTPVASQLTGLSTEKLREWTSRRALVPADVRPKGKGSPAKFSWQTVLILRIAALLRDQFKLELQAHKASFARLRRELHRKSFISLWGQRLSLSAEGWTLTEDSSPLPQDDILLVRLDPHLEILRDGFALADTLSGRSQLELFSLPNLHGAKHGAGTGEMAQARQRRSA</sequence>
<dbReference type="Proteomes" id="UP000278398">
    <property type="component" value="Unassembled WGS sequence"/>
</dbReference>
<comment type="caution">
    <text evidence="1">The sequence shown here is derived from an EMBL/GenBank/DDBJ whole genome shotgun (WGS) entry which is preliminary data.</text>
</comment>
<accession>A0A3R9YTE1</accession>
<keyword evidence="2" id="KW-1185">Reference proteome</keyword>